<feature type="compositionally biased region" description="Basic residues" evidence="1">
    <location>
        <begin position="137"/>
        <end position="157"/>
    </location>
</feature>
<feature type="compositionally biased region" description="Low complexity" evidence="1">
    <location>
        <begin position="37"/>
        <end position="51"/>
    </location>
</feature>
<evidence type="ECO:0000313" key="2">
    <source>
        <dbReference type="EMBL" id="QHT80754.1"/>
    </source>
</evidence>
<feature type="region of interest" description="Disordered" evidence="1">
    <location>
        <begin position="108"/>
        <end position="157"/>
    </location>
</feature>
<reference evidence="2" key="1">
    <citation type="journal article" date="2020" name="Nature">
        <title>Giant virus diversity and host interactions through global metagenomics.</title>
        <authorList>
            <person name="Schulz F."/>
            <person name="Roux S."/>
            <person name="Paez-Espino D."/>
            <person name="Jungbluth S."/>
            <person name="Walsh D.A."/>
            <person name="Denef V.J."/>
            <person name="McMahon K.D."/>
            <person name="Konstantinidis K.T."/>
            <person name="Eloe-Fadrosh E.A."/>
            <person name="Kyrpides N.C."/>
            <person name="Woyke T."/>
        </authorList>
    </citation>
    <scope>NUCLEOTIDE SEQUENCE</scope>
    <source>
        <strain evidence="2">GVMAG-M-3300023184-121</strain>
    </source>
</reference>
<feature type="compositionally biased region" description="Basic and acidic residues" evidence="1">
    <location>
        <begin position="1"/>
        <end position="15"/>
    </location>
</feature>
<protein>
    <submittedName>
        <fullName evidence="2">Uncharacterized protein</fullName>
    </submittedName>
</protein>
<feature type="region of interest" description="Disordered" evidence="1">
    <location>
        <begin position="1"/>
        <end position="70"/>
    </location>
</feature>
<sequence>MSNNKEYDAKYDDSYYAKLQEQVHGNPYSNETHTHYPSPQQPNSNNTPPANRSNATSKKRKMPQNNTSTDEVTILTIKYDSDKIQNGIKKDKQKYLLTKNHGFKLTFQGPNQEDTDTYEIVQGNDGEKSWKSINTGGKRRTRSSRKRSKRTNRKQRK</sequence>
<dbReference type="EMBL" id="MN739974">
    <property type="protein sequence ID" value="QHT80754.1"/>
    <property type="molecule type" value="Genomic_DNA"/>
</dbReference>
<name>A0A6C0HK00_9ZZZZ</name>
<accession>A0A6C0HK00</accession>
<proteinExistence type="predicted"/>
<dbReference type="AlphaFoldDB" id="A0A6C0HK00"/>
<organism evidence="2">
    <name type="scientific">viral metagenome</name>
    <dbReference type="NCBI Taxonomy" id="1070528"/>
    <lineage>
        <taxon>unclassified sequences</taxon>
        <taxon>metagenomes</taxon>
        <taxon>organismal metagenomes</taxon>
    </lineage>
</organism>
<evidence type="ECO:0000256" key="1">
    <source>
        <dbReference type="SAM" id="MobiDB-lite"/>
    </source>
</evidence>